<sequence>MTDSLQQHLIVTVIGDIIADELARMRPAESEYWKRRQWHEDDTLIARHKSTKDSGEDGVAVDSLERLALAGRVVQFFHMGDSGVEDYLLRRNSLAEWAKIVLKSRQVHTQNVTVTTSGSTGQPKACEHSWSTLVEEVREFVRIFDNDYELPPARIVALVPSHHIYGFLFTILLPHLVDAPVLRGFKAYSHVRNGGLRAGDVVVGFPELLTQLSSEMPPLPPGVLFISSAGPCPASTLHQLYAIGAARTVEIYGSSETAGMGYRSKPENNYRLLSRWRRNAENHQQLIDRQVKVIYEIPDNTQWHTEDEFQITGRVDTAVSIRGINVFPAHIAECLRRHPAVADATVRPMRSDEGYGLKAFIVLQESISETVTEQSVQAWLSDNLCAAEIPERISFGNQLPINSMGKAQDWSVDNSPTGKPLN</sequence>
<organism evidence="4 5">
    <name type="scientific">Idiomarina rhizosphaerae</name>
    <dbReference type="NCBI Taxonomy" id="2961572"/>
    <lineage>
        <taxon>Bacteria</taxon>
        <taxon>Pseudomonadati</taxon>
        <taxon>Pseudomonadota</taxon>
        <taxon>Gammaproteobacteria</taxon>
        <taxon>Alteromonadales</taxon>
        <taxon>Idiomarinaceae</taxon>
        <taxon>Idiomarina</taxon>
    </lineage>
</organism>
<gene>
    <name evidence="4" type="ORF">NJR55_04660</name>
</gene>
<dbReference type="AlphaFoldDB" id="A0A9X2JR06"/>
<dbReference type="InterPro" id="IPR042099">
    <property type="entry name" value="ANL_N_sf"/>
</dbReference>
<evidence type="ECO:0000313" key="5">
    <source>
        <dbReference type="Proteomes" id="UP001139474"/>
    </source>
</evidence>
<dbReference type="InterPro" id="IPR045851">
    <property type="entry name" value="AMP-bd_C_sf"/>
</dbReference>
<dbReference type="InterPro" id="IPR000873">
    <property type="entry name" value="AMP-dep_synth/lig_dom"/>
</dbReference>
<dbReference type="GO" id="GO:0031956">
    <property type="term" value="F:medium-chain fatty acid-CoA ligase activity"/>
    <property type="evidence" value="ECO:0007669"/>
    <property type="project" value="TreeGrafter"/>
</dbReference>
<keyword evidence="5" id="KW-1185">Reference proteome</keyword>
<comment type="similarity">
    <text evidence="1">Belongs to the ATP-dependent AMP-binding enzyme family.</text>
</comment>
<dbReference type="SUPFAM" id="SSF56801">
    <property type="entry name" value="Acetyl-CoA synthetase-like"/>
    <property type="match status" value="1"/>
</dbReference>
<evidence type="ECO:0000259" key="2">
    <source>
        <dbReference type="Pfam" id="PF00501"/>
    </source>
</evidence>
<dbReference type="RefSeq" id="WP_253618274.1">
    <property type="nucleotide sequence ID" value="NZ_JAMZDE010000005.1"/>
</dbReference>
<accession>A0A9X2JR06</accession>
<evidence type="ECO:0000259" key="3">
    <source>
        <dbReference type="Pfam" id="PF13193"/>
    </source>
</evidence>
<dbReference type="Pfam" id="PF00501">
    <property type="entry name" value="AMP-binding"/>
    <property type="match status" value="1"/>
</dbReference>
<proteinExistence type="inferred from homology"/>
<dbReference type="PANTHER" id="PTHR43201:SF8">
    <property type="entry name" value="ACYL-COA SYNTHETASE FAMILY MEMBER 3"/>
    <property type="match status" value="1"/>
</dbReference>
<dbReference type="InterPro" id="IPR025110">
    <property type="entry name" value="AMP-bd_C"/>
</dbReference>
<dbReference type="Gene3D" id="3.30.300.30">
    <property type="match status" value="1"/>
</dbReference>
<dbReference type="Pfam" id="PF13193">
    <property type="entry name" value="AMP-binding_C"/>
    <property type="match status" value="1"/>
</dbReference>
<feature type="domain" description="AMP-binding enzyme C-terminal" evidence="3">
    <location>
        <begin position="332"/>
        <end position="406"/>
    </location>
</feature>
<dbReference type="EMBL" id="JAMZDE010000005">
    <property type="protein sequence ID" value="MCP1338877.1"/>
    <property type="molecule type" value="Genomic_DNA"/>
</dbReference>
<dbReference type="Proteomes" id="UP001139474">
    <property type="component" value="Unassembled WGS sequence"/>
</dbReference>
<dbReference type="PANTHER" id="PTHR43201">
    <property type="entry name" value="ACYL-COA SYNTHETASE"/>
    <property type="match status" value="1"/>
</dbReference>
<reference evidence="4" key="1">
    <citation type="submission" date="2022-06" db="EMBL/GenBank/DDBJ databases">
        <title>Idiomarina rhizosphaerae M1R2S28.</title>
        <authorList>
            <person name="Sun J.-Q."/>
            <person name="Li L.-F."/>
        </authorList>
    </citation>
    <scope>NUCLEOTIDE SEQUENCE</scope>
    <source>
        <strain evidence="4">M1R2S28</strain>
    </source>
</reference>
<comment type="caution">
    <text evidence="4">The sequence shown here is derived from an EMBL/GenBank/DDBJ whole genome shotgun (WGS) entry which is preliminary data.</text>
</comment>
<protein>
    <submittedName>
        <fullName evidence="4">AMP-binding protein</fullName>
    </submittedName>
</protein>
<dbReference type="GO" id="GO:0006631">
    <property type="term" value="P:fatty acid metabolic process"/>
    <property type="evidence" value="ECO:0007669"/>
    <property type="project" value="TreeGrafter"/>
</dbReference>
<evidence type="ECO:0000256" key="1">
    <source>
        <dbReference type="ARBA" id="ARBA00006432"/>
    </source>
</evidence>
<name>A0A9X2JR06_9GAMM</name>
<dbReference type="Gene3D" id="3.40.50.12780">
    <property type="entry name" value="N-terminal domain of ligase-like"/>
    <property type="match status" value="1"/>
</dbReference>
<evidence type="ECO:0000313" key="4">
    <source>
        <dbReference type="EMBL" id="MCP1338877.1"/>
    </source>
</evidence>
<feature type="domain" description="AMP-dependent synthetase/ligase" evidence="2">
    <location>
        <begin position="116"/>
        <end position="263"/>
    </location>
</feature>